<dbReference type="GO" id="GO:0090313">
    <property type="term" value="P:regulation of protein targeting to membrane"/>
    <property type="evidence" value="ECO:0007669"/>
    <property type="project" value="TreeGrafter"/>
</dbReference>
<proteinExistence type="predicted"/>
<feature type="domain" description="AsmA" evidence="2">
    <location>
        <begin position="12"/>
        <end position="186"/>
    </location>
</feature>
<keyword evidence="1" id="KW-1133">Transmembrane helix</keyword>
<feature type="transmembrane region" description="Helical" evidence="1">
    <location>
        <begin position="12"/>
        <end position="35"/>
    </location>
</feature>
<name>A0A3E1NX39_9BACT</name>
<dbReference type="OrthoDB" id="596403at2"/>
<dbReference type="AlphaFoldDB" id="A0A3E1NX39"/>
<dbReference type="Proteomes" id="UP000261174">
    <property type="component" value="Unassembled WGS sequence"/>
</dbReference>
<evidence type="ECO:0000259" key="2">
    <source>
        <dbReference type="Pfam" id="PF05170"/>
    </source>
</evidence>
<dbReference type="InterPro" id="IPR007844">
    <property type="entry name" value="AsmA"/>
</dbReference>
<reference evidence="3 4" key="1">
    <citation type="submission" date="2018-08" db="EMBL/GenBank/DDBJ databases">
        <title>Chitinophaga sp. K20C18050901, a novel bacterium isolated from forest soil.</title>
        <authorList>
            <person name="Wang C."/>
        </authorList>
    </citation>
    <scope>NUCLEOTIDE SEQUENCE [LARGE SCALE GENOMIC DNA]</scope>
    <source>
        <strain evidence="3 4">K20C18050901</strain>
    </source>
</reference>
<dbReference type="PANTHER" id="PTHR30441:SF8">
    <property type="entry name" value="DUF748 DOMAIN-CONTAINING PROTEIN"/>
    <property type="match status" value="1"/>
</dbReference>
<protein>
    <submittedName>
        <fullName evidence="3">AsmA family protein</fullName>
    </submittedName>
</protein>
<dbReference type="PANTHER" id="PTHR30441">
    <property type="entry name" value="DUF748 DOMAIN-CONTAINING PROTEIN"/>
    <property type="match status" value="1"/>
</dbReference>
<dbReference type="Pfam" id="PF05170">
    <property type="entry name" value="AsmA"/>
    <property type="match status" value="1"/>
</dbReference>
<evidence type="ECO:0000313" key="4">
    <source>
        <dbReference type="Proteomes" id="UP000261174"/>
    </source>
</evidence>
<evidence type="ECO:0000313" key="3">
    <source>
        <dbReference type="EMBL" id="RFM32328.1"/>
    </source>
</evidence>
<organism evidence="3 4">
    <name type="scientific">Chitinophaga silvisoli</name>
    <dbReference type="NCBI Taxonomy" id="2291814"/>
    <lineage>
        <taxon>Bacteria</taxon>
        <taxon>Pseudomonadati</taxon>
        <taxon>Bacteroidota</taxon>
        <taxon>Chitinophagia</taxon>
        <taxon>Chitinophagales</taxon>
        <taxon>Chitinophagaceae</taxon>
        <taxon>Chitinophaga</taxon>
    </lineage>
</organism>
<accession>A0A3E1NX39</accession>
<keyword evidence="1" id="KW-0812">Transmembrane</keyword>
<dbReference type="InterPro" id="IPR052894">
    <property type="entry name" value="AsmA-related"/>
</dbReference>
<gene>
    <name evidence="3" type="ORF">DXN04_21820</name>
</gene>
<keyword evidence="4" id="KW-1185">Reference proteome</keyword>
<evidence type="ECO:0000256" key="1">
    <source>
        <dbReference type="SAM" id="Phobius"/>
    </source>
</evidence>
<comment type="caution">
    <text evidence="3">The sequence shown here is derived from an EMBL/GenBank/DDBJ whole genome shotgun (WGS) entry which is preliminary data.</text>
</comment>
<sequence length="1024" mass="113422">MLSASFKKSSLKALKVISLSFGGVLVLLFILPLLFPKAVSNKIKAWANNSITSELNFSKARLSFFNHFPSLTLTLYDFSLKGSAPFEQDTLVVASEVSLGVDLSTVFSKTIKINEIYLTKGNVHVQVDTDGRPNYNIYQPAAPTKASKVDTSGAALNIDRIQLEHCRIIYNDRSLALNIKANDVNYTGKGSLKSNKFDLYSRVVINSFDLSYGGVPYIQSKKLKGNLITRINTKSLDLVFEKNDLKINQLPVQFKGEFSFLRNGYNMDFQLGSGASTLEALFSALPAKYLSWMEHTDIEGDAELSASLKGKYMANANRMPDFTFKIKVRDGEISSAGSSSKIEKLRLDFITHIPQMNPDRLNISLDSLSFQLDKGHLNADIDITGLTKPLIKARMDADIDMEKWTKAIGYDKFLLTGRLQARLKADGRYVKNVSVPTFDFKSTFSDGSLHFEDVKEPVKNIGFVVEAYSRDNSYTNVHLDVSQINAEALSNYIKGNIQVNNALAPDIDANLVGLLHMEELKQFYPVDGIDLNGDVKINVLSKGPWVPAQKLFPVTTASLKMSNGVVKTKYYPHPIEKINVDAVLVDTTGNFNALRFDIKPVAFEFEGQTFNLKASVDNFNDPHYDITANGAIDLGKIYKVLGKDGYDVNGMIRADLSLHGTQSDAMSGQYAKLNNRGSLTVKDVTVKANIFPLPFHINDGVFRFADDKMWFDKFDVHYGKSDLHIDGYLNNLIGYMMQPDQHLQGALDLKSHYIQVDELAAYTGNSDPADAAAGVPGVVIIPANVRLTINAAADRVNYSSIDLHRFHGNLSIENGSLSMSNTGFNIIDAPVVMDAQYTSLSAKRAQFDFRISAKEFDIKRAYREIKLFHDMATSASSASGIVGLEYHVNGRLDENMKVSYPSLTGEGVLTLKKIKLKGFKLLNTVANKTGKEDIKDPGLSEVNIRSSIANNIITIERTKLRIAGMRPRFEGQVSFDGRLNLRGRVGLPPLGIWGIPFNVTGTQHNPVVKLGKNKDMDLQEGKEQ</sequence>
<dbReference type="EMBL" id="QTJV01000009">
    <property type="protein sequence ID" value="RFM32328.1"/>
    <property type="molecule type" value="Genomic_DNA"/>
</dbReference>
<dbReference type="GO" id="GO:0005886">
    <property type="term" value="C:plasma membrane"/>
    <property type="evidence" value="ECO:0007669"/>
    <property type="project" value="TreeGrafter"/>
</dbReference>
<keyword evidence="1" id="KW-0472">Membrane</keyword>
<dbReference type="RefSeq" id="WP_116855521.1">
    <property type="nucleotide sequence ID" value="NZ_QTJV01000009.1"/>
</dbReference>